<organism evidence="2 3">
    <name type="scientific">Acinetobacter pollinis</name>
    <dbReference type="NCBI Taxonomy" id="2605270"/>
    <lineage>
        <taxon>Bacteria</taxon>
        <taxon>Pseudomonadati</taxon>
        <taxon>Pseudomonadota</taxon>
        <taxon>Gammaproteobacteria</taxon>
        <taxon>Moraxellales</taxon>
        <taxon>Moraxellaceae</taxon>
        <taxon>Acinetobacter</taxon>
    </lineage>
</organism>
<proteinExistence type="predicted"/>
<dbReference type="PROSITE" id="PS51257">
    <property type="entry name" value="PROKAR_LIPOPROTEIN"/>
    <property type="match status" value="1"/>
</dbReference>
<dbReference type="EMBL" id="VTDN01000019">
    <property type="protein sequence ID" value="MEB5477871.1"/>
    <property type="molecule type" value="Genomic_DNA"/>
</dbReference>
<gene>
    <name evidence="2" type="ORF">I2F25_12635</name>
</gene>
<dbReference type="InterPro" id="IPR043142">
    <property type="entry name" value="PapC-like_C_sf"/>
</dbReference>
<evidence type="ECO:0000313" key="2">
    <source>
        <dbReference type="EMBL" id="MEB5477871.1"/>
    </source>
</evidence>
<feature type="chain" id="PRO_5046512164" evidence="1">
    <location>
        <begin position="20"/>
        <end position="815"/>
    </location>
</feature>
<dbReference type="Proteomes" id="UP001339883">
    <property type="component" value="Unassembled WGS sequence"/>
</dbReference>
<name>A0ABU6DVI7_9GAMM</name>
<dbReference type="Gene3D" id="2.60.40.3110">
    <property type="match status" value="1"/>
</dbReference>
<accession>A0ABU6DVI7</accession>
<keyword evidence="3" id="KW-1185">Reference proteome</keyword>
<keyword evidence="1" id="KW-0732">Signal</keyword>
<evidence type="ECO:0000256" key="1">
    <source>
        <dbReference type="SAM" id="SignalP"/>
    </source>
</evidence>
<dbReference type="InterPro" id="IPR000015">
    <property type="entry name" value="Fimb_usher"/>
</dbReference>
<dbReference type="Gene3D" id="2.60.40.2610">
    <property type="entry name" value="Outer membrane usher protein FimD, plug domain"/>
    <property type="match status" value="1"/>
</dbReference>
<dbReference type="PANTHER" id="PTHR30451">
    <property type="entry name" value="OUTER MEMBRANE USHER PROTEIN"/>
    <property type="match status" value="1"/>
</dbReference>
<feature type="signal peptide" evidence="1">
    <location>
        <begin position="1"/>
        <end position="19"/>
    </location>
</feature>
<protein>
    <submittedName>
        <fullName evidence="2">Fimbrial biogenesis outer membrane usher protein</fullName>
    </submittedName>
</protein>
<dbReference type="Pfam" id="PF00577">
    <property type="entry name" value="Usher"/>
    <property type="match status" value="1"/>
</dbReference>
<comment type="caution">
    <text evidence="2">The sequence shown here is derived from an EMBL/GenBank/DDBJ whole genome shotgun (WGS) entry which is preliminary data.</text>
</comment>
<evidence type="ECO:0000313" key="3">
    <source>
        <dbReference type="Proteomes" id="UP001339883"/>
    </source>
</evidence>
<dbReference type="InterPro" id="IPR042186">
    <property type="entry name" value="FimD_plug_dom"/>
</dbReference>
<sequence length="815" mass="91000">MRYILNVLCVTSFSCHVYAATLHDDTNPVTPEIPEILTKSNRLNSTFDTDQYVQLFLNISINTNKTSDLIAVRQYKNGDFYIRKKDLTILRIKTNDDISPTQWLNLKDFATIKPIYIEKDQALVLNVPSAILNPLIIDLYGQKNIVENLKKLPQLNALILNYSLYNTLTNRKNTFSGALDALYNSHFGNFSSGFLYNGTDNNINHEKWVRLETKWQYVGADKIRIYTLGDFISNSSDWGSSVRLGGLQWSSAYTQRTDIVTSALPQFSGSAALPSTLDLYVNQQKIYSGLVSSGPFDLKQLPFISGNEVTLVTTDATGKQTITKKPYYFSSQILNKGINEFSIDLGAPRYNYGLYSNDYDNDVIFGSGSIRYGYTNTLTLSSGIESSTDGLVNLGAGLSKNLFGLGVLQLNFAASDYKNESGYSTLLGLEGRITKNLSFNTSYKKIFNDYNDLARVSELRYQTKYNRNTQLTEDLTYSSLASESLRLGLNYNFASGYSAYVGYNQLKYTQSAYRLLSLNLNANINKNWSVFATTYKDFDNHQNYGAYVALRYTPSTRLNAITSFSNDAGNISYRQEINGLSGPRIGDLGWGAYVEHNETSQNNNGSIYANYRSRPAYLTASYTESENTHQLALSATGALIVTQGNIFTANEIGDGYALVKNAGPNSQVLNGGVNLGTTDRKGQFLITNLSPYQVHEIYLDPSYLPLNWSLNATKQNAVVGYKQGTEIDFGAHKVQSGIVKILDKDKKSLSPGYEVRINQGQQSTIVGYDGDIFINNLQMNNLLEIDLLDKGTCKVNFTYHDEKQPIQKLGPYICQ</sequence>
<dbReference type="Gene3D" id="2.60.40.2070">
    <property type="match status" value="1"/>
</dbReference>
<dbReference type="RefSeq" id="WP_325776260.1">
    <property type="nucleotide sequence ID" value="NZ_VTDN01000019.1"/>
</dbReference>
<dbReference type="PANTHER" id="PTHR30451:SF5">
    <property type="entry name" value="SLR0019 PROTEIN"/>
    <property type="match status" value="1"/>
</dbReference>
<reference evidence="2 3" key="1">
    <citation type="submission" date="2019-08" db="EMBL/GenBank/DDBJ databases">
        <title>Five species of Acinetobacter isolated from floral nectar and animal pollinators.</title>
        <authorList>
            <person name="Hendry T.A."/>
        </authorList>
    </citation>
    <scope>NUCLEOTIDE SEQUENCE [LARGE SCALE GENOMIC DNA]</scope>
    <source>
        <strain evidence="2 3">MD18.27</strain>
    </source>
</reference>